<reference evidence="1 2" key="1">
    <citation type="submission" date="2019-07" db="EMBL/GenBank/DDBJ databases">
        <title>Whole genome shotgun sequence of Adhaeribacter aerolatus NBRC 106133.</title>
        <authorList>
            <person name="Hosoyama A."/>
            <person name="Uohara A."/>
            <person name="Ohji S."/>
            <person name="Ichikawa N."/>
        </authorList>
    </citation>
    <scope>NUCLEOTIDE SEQUENCE [LARGE SCALE GENOMIC DNA]</scope>
    <source>
        <strain evidence="1 2">NBRC 106133</strain>
    </source>
</reference>
<dbReference type="RefSeq" id="WP_146897569.1">
    <property type="nucleotide sequence ID" value="NZ_BJYS01000013.1"/>
</dbReference>
<dbReference type="OrthoDB" id="1118000at2"/>
<dbReference type="EMBL" id="BJYS01000013">
    <property type="protein sequence ID" value="GEO04306.1"/>
    <property type="molecule type" value="Genomic_DNA"/>
</dbReference>
<accession>A0A512AX63</accession>
<name>A0A512AX63_9BACT</name>
<sequence>MKENEIELGTGMGNIRFGYSMDQVKDLMGDPEEIEESDEEDEFEHTAWNYWQSGYSFFFDREDDYRLSCIQTENPDVVLFGKRIFDLSGKELKELLAQNGITDYETEKLETGETRLSYEREMIDLYLENDQLLAVNFGVFINDDLEVQWPDEK</sequence>
<evidence type="ECO:0000313" key="1">
    <source>
        <dbReference type="EMBL" id="GEO04306.1"/>
    </source>
</evidence>
<gene>
    <name evidence="1" type="ORF">AAE02nite_19700</name>
</gene>
<dbReference type="AlphaFoldDB" id="A0A512AX63"/>
<organism evidence="1 2">
    <name type="scientific">Adhaeribacter aerolatus</name>
    <dbReference type="NCBI Taxonomy" id="670289"/>
    <lineage>
        <taxon>Bacteria</taxon>
        <taxon>Pseudomonadati</taxon>
        <taxon>Bacteroidota</taxon>
        <taxon>Cytophagia</taxon>
        <taxon>Cytophagales</taxon>
        <taxon>Hymenobacteraceae</taxon>
        <taxon>Adhaeribacter</taxon>
    </lineage>
</organism>
<proteinExistence type="predicted"/>
<dbReference type="Proteomes" id="UP000321532">
    <property type="component" value="Unassembled WGS sequence"/>
</dbReference>
<comment type="caution">
    <text evidence="1">The sequence shown here is derived from an EMBL/GenBank/DDBJ whole genome shotgun (WGS) entry which is preliminary data.</text>
</comment>
<evidence type="ECO:0000313" key="2">
    <source>
        <dbReference type="Proteomes" id="UP000321532"/>
    </source>
</evidence>
<keyword evidence="2" id="KW-1185">Reference proteome</keyword>
<protein>
    <submittedName>
        <fullName evidence="1">Uncharacterized protein</fullName>
    </submittedName>
</protein>